<feature type="compositionally biased region" description="Basic and acidic residues" evidence="3">
    <location>
        <begin position="486"/>
        <end position="511"/>
    </location>
</feature>
<evidence type="ECO:0000259" key="5">
    <source>
        <dbReference type="PROSITE" id="PS51194"/>
    </source>
</evidence>
<feature type="domain" description="Helicase C-terminal" evidence="5">
    <location>
        <begin position="1000"/>
        <end position="1142"/>
    </location>
</feature>
<dbReference type="PROSITE" id="PS51192">
    <property type="entry name" value="HELICASE_ATP_BIND_1"/>
    <property type="match status" value="1"/>
</dbReference>
<organism evidence="6 7">
    <name type="scientific">Sinorhizobium fredii (strain NBRC 101917 / NGR234)</name>
    <dbReference type="NCBI Taxonomy" id="394"/>
    <lineage>
        <taxon>Bacteria</taxon>
        <taxon>Pseudomonadati</taxon>
        <taxon>Pseudomonadota</taxon>
        <taxon>Alphaproteobacteria</taxon>
        <taxon>Hyphomicrobiales</taxon>
        <taxon>Rhizobiaceae</taxon>
        <taxon>Sinorhizobium/Ensifer group</taxon>
        <taxon>Sinorhizobium</taxon>
    </lineage>
</organism>
<dbReference type="SUPFAM" id="SSF52540">
    <property type="entry name" value="P-loop containing nucleoside triphosphate hydrolases"/>
    <property type="match status" value="2"/>
</dbReference>
<evidence type="ECO:0000313" key="6">
    <source>
        <dbReference type="EMBL" id="ACP25985.1"/>
    </source>
</evidence>
<keyword evidence="2" id="KW-0067">ATP-binding</keyword>
<dbReference type="Pfam" id="PF09369">
    <property type="entry name" value="MZB"/>
    <property type="match status" value="1"/>
</dbReference>
<feature type="compositionally biased region" description="Basic and acidic residues" evidence="3">
    <location>
        <begin position="1305"/>
        <end position="1315"/>
    </location>
</feature>
<feature type="domain" description="Helicase ATP-binding" evidence="4">
    <location>
        <begin position="110"/>
        <end position="316"/>
    </location>
</feature>
<dbReference type="EMBL" id="CP001389">
    <property type="protein sequence ID" value="ACP25985.1"/>
    <property type="molecule type" value="Genomic_DNA"/>
</dbReference>
<sequence>MKPFETLADIRRRSVDAVVAQLGTNNEALNQQLRSMLGSERTGDGSLIQDPVIEGAHPFITAAESMAEVPPDVLRPQLVSILDGLDEEDEYRFPKSRKPFRHQLQAWTKLAQPGTPQSVLVTSGTGSGKTECFLFPILSDLIRQTEGNSATLEGVQAIMLYPLNALIESQRARLSAWTSPLKGRVRYCLYNGDLPQPALPESERKASPERQIDRHQLRSSPAPILVTNITMLEYMLARAEDQPIIEKSNGKLRWIVLDEAHSLVGAAAAETALLIRRVLLAFNTAPENVHFVATSATIGDDRDTDDKLRQFLAEVAGIPDDQVHVIKGDRTLPHRPNAKADMQIDPSAATPAELYDYFGGKEQVWEFIKTLKEKPQPLTALAKVARSVGIETEDFMSLLAAAEKSDPETGEPERLAPMRVHSFERAIPGIWGCVNPDCVAAPSGWPFGKLFPSKFENCDTCGAPVVELISCTECGEPMLEAEEDRSDGKLRPSRRGLERDEFQYEAERDGELDAEGDEDDDEEDGDASLAHKYMAKQTILFAATPSKSSRLISLSTKDWSVLAGPTTDSVNLRYEEKSVAEGVCPCCGVNALRGIDNLLRPVRFGAPFMVTAAAPILLEAVDPKPNSERTLPSSGRGLISFTDSRQGTARMSAKFQAESERNFVRSFIYHAVQGALAADEDTPEVANVRTVIAQIEPLVGTNPGLQLVLDGQREQLAKLTSESVIGVNWNALIDRLARRPEVEFWMKEVWEPRDPDRFGDAHKLAEFLLLRELFRRPRRANSLETLALACLKFPSVERIASMPPAFTRRGKTINDWRYFLTAIINHFIRAKSAVDVDRRTMRWIAPQIKLRPLLGPGRSSGGDKRYVIWPKVPRNLSSLSTPQTLLIMGLKLDIADPSDRDDMQDCLQMAWDQLQQVLNADRDNPALDFSKSVVAPVTDGFRCPITRKAIEIAPFGLTPYVRINSAVSNATPLRMPEIPFQLIAPDDPASAKSKISDWLNTDGRVADLKKAGIWINISERIALFVDYARSAEHSAQQESQRLRQYETDFKDGRINILNCSTTMEMGVDIGSVSTVMMTNVPPSIANYRQRVGRAGRRRQPFSMAFTFCRDRPLDREAFGNPLAYLDRAMSPPKVALNSRPIVQRHVNAYLLRQYMLARGGDTLKLTIGSLMGCPIKLLEGRVENAPVSQFLQWLEDPSTIRATTADLKTLVARSVLEQDSTLVEDCRKAMQEVEEVFVHEWEGLRQLARDEGENMKEAGRARMSLELQRLCGEFLLSALADRGFLPGHGFPTNVVTFIPHRSKKPKQDEPSMDGRRHARLSGPQRSLDLAIRDYAPGSEVVLDGLVHRSAGVLLNWKRPATEEKVREVQSIRRHWCCSQCGAAETTLQDVRVCRECGAQVLSVEYLRPSGFAVDFWKKEHADTDRITYVAPEEPVVSIAEEPWIALPIPSLGRFRGSGEGTVYYSNAGPTRNGYAVCLHCGRAEPELDPAGNSDEARSFSPLDGHRPLRRKAADGDIICEGVEKKWKIKRNLALGYEITTDVFELQPSTRISKAAATALVIAMREALARSLGVEADEMGYSVHRSKNELGGDCNSLLVFDKNAGGAGFSIAMGYNIAKVLKDAEEILDCSSPGCVDGCAACVLTSDAPFEDGELDRTSALAFVRGHLSFGAAVEVRDRFSDDTVLSIAITDEVDRELKRRNNPLLRIYIPEDADLGQIPSWSVMQDLSTWSYRGYRLAVVVPPKTVARSDQASKLVLQTLGHRLSVDDRFAIHIGEAPICSNGASVLATVSGNGHTMAWATHSASSRYPGIAWGQPAEGSIFRGTIQDTASTNPISPSELLPQSTAKVLLIEKNLDRSMSLFGTGMAGLIRTNLANLGFEADAAISRIEYKDPYVRSPLVSKLLIDTAAALFKSSTSPVLKITTAPPKAPVSPPKHISNDWPDGHLVSSVQAEYGRLKNIDVQVSLGDCGHGRFMELSFTDGRAATVIFDQGFGAWTPTVRDSRTLHDFTQTPYAQASSMQKSNPMLARKGVWPTYVVLRAG</sequence>
<accession>C3MEZ4</accession>
<dbReference type="SMART" id="SM00487">
    <property type="entry name" value="DEXDc"/>
    <property type="match status" value="1"/>
</dbReference>
<feature type="compositionally biased region" description="Acidic residues" evidence="3">
    <location>
        <begin position="512"/>
        <end position="526"/>
    </location>
</feature>
<dbReference type="PANTHER" id="PTHR47957">
    <property type="entry name" value="ATP-DEPENDENT HELICASE HRQ1"/>
    <property type="match status" value="1"/>
</dbReference>
<evidence type="ECO:0000259" key="4">
    <source>
        <dbReference type="PROSITE" id="PS51192"/>
    </source>
</evidence>
<keyword evidence="6" id="KW-0347">Helicase</keyword>
<dbReference type="GO" id="GO:0043138">
    <property type="term" value="F:3'-5' DNA helicase activity"/>
    <property type="evidence" value="ECO:0007669"/>
    <property type="project" value="TreeGrafter"/>
</dbReference>
<feature type="region of interest" description="Disordered" evidence="3">
    <location>
        <begin position="480"/>
        <end position="526"/>
    </location>
</feature>
<dbReference type="GO" id="GO:0036297">
    <property type="term" value="P:interstrand cross-link repair"/>
    <property type="evidence" value="ECO:0007669"/>
    <property type="project" value="TreeGrafter"/>
</dbReference>
<keyword evidence="7" id="KW-1185">Reference proteome</keyword>
<dbReference type="Proteomes" id="UP000001054">
    <property type="component" value="Chromosome"/>
</dbReference>
<dbReference type="InterPro" id="IPR001650">
    <property type="entry name" value="Helicase_C-like"/>
</dbReference>
<dbReference type="InterPro" id="IPR011545">
    <property type="entry name" value="DEAD/DEAH_box_helicase_dom"/>
</dbReference>
<dbReference type="GO" id="GO:0003676">
    <property type="term" value="F:nucleic acid binding"/>
    <property type="evidence" value="ECO:0007669"/>
    <property type="project" value="InterPro"/>
</dbReference>
<dbReference type="HOGENOM" id="CLU_001338_2_1_5"/>
<dbReference type="InterPro" id="IPR014001">
    <property type="entry name" value="Helicase_ATP-bd"/>
</dbReference>
<dbReference type="Gene3D" id="3.40.50.300">
    <property type="entry name" value="P-loop containing nucleotide triphosphate hydrolases"/>
    <property type="match status" value="2"/>
</dbReference>
<dbReference type="PROSITE" id="PS51194">
    <property type="entry name" value="HELICASE_CTER"/>
    <property type="match status" value="1"/>
</dbReference>
<dbReference type="KEGG" id="rhi:NGR_c22250"/>
<dbReference type="InterPro" id="IPR018973">
    <property type="entry name" value="MZB"/>
</dbReference>
<dbReference type="OrthoDB" id="9815222at2"/>
<evidence type="ECO:0000256" key="2">
    <source>
        <dbReference type="ARBA" id="ARBA00022840"/>
    </source>
</evidence>
<keyword evidence="1" id="KW-0547">Nucleotide-binding</keyword>
<evidence type="ECO:0000313" key="7">
    <source>
        <dbReference type="Proteomes" id="UP000001054"/>
    </source>
</evidence>
<keyword evidence="6" id="KW-0378">Hydrolase</keyword>
<dbReference type="GO" id="GO:0006289">
    <property type="term" value="P:nucleotide-excision repair"/>
    <property type="evidence" value="ECO:0007669"/>
    <property type="project" value="TreeGrafter"/>
</dbReference>
<protein>
    <submittedName>
        <fullName evidence="6">ATP-dependent helicase</fullName>
    </submittedName>
</protein>
<dbReference type="SMART" id="SM00490">
    <property type="entry name" value="HELICc"/>
    <property type="match status" value="1"/>
</dbReference>
<dbReference type="Pfam" id="PF00270">
    <property type="entry name" value="DEAD"/>
    <property type="match status" value="1"/>
</dbReference>
<evidence type="ECO:0000256" key="3">
    <source>
        <dbReference type="SAM" id="MobiDB-lite"/>
    </source>
</evidence>
<dbReference type="eggNOG" id="COG1201">
    <property type="taxonomic scope" value="Bacteria"/>
</dbReference>
<feature type="region of interest" description="Disordered" evidence="3">
    <location>
        <begin position="1301"/>
        <end position="1320"/>
    </location>
</feature>
<reference evidence="6 7" key="1">
    <citation type="journal article" date="2009" name="Appl. Environ. Microbiol.">
        <title>Rhizobium sp. strain NGR234 possesses a remarkable number of secretion systems.</title>
        <authorList>
            <person name="Schmeisser C."/>
            <person name="Liesegang H."/>
            <person name="Krysciak D."/>
            <person name="Bakkou N."/>
            <person name="Le Quere A."/>
            <person name="Wollherr A."/>
            <person name="Heinemeyer I."/>
            <person name="Morgenstern B."/>
            <person name="Pommerening-Roeser A."/>
            <person name="Flores M."/>
            <person name="Palacios R."/>
            <person name="Brenner S."/>
            <person name="Gottschalk G."/>
            <person name="Schmitz R.A."/>
            <person name="Broughton W.J."/>
            <person name="Perret X."/>
            <person name="Strittmatter A.W."/>
            <person name="Streit W.R."/>
        </authorList>
    </citation>
    <scope>NUCLEOTIDE SEQUENCE [LARGE SCALE GENOMIC DNA]</scope>
    <source>
        <strain evidence="7">NBRC 101917 / NGR234</strain>
    </source>
</reference>
<dbReference type="Pfam" id="PF00271">
    <property type="entry name" value="Helicase_C"/>
    <property type="match status" value="1"/>
</dbReference>
<dbReference type="PATRIC" id="fig|394.7.peg.5048"/>
<dbReference type="RefSeq" id="WP_012708748.1">
    <property type="nucleotide sequence ID" value="NC_012587.1"/>
</dbReference>
<evidence type="ECO:0000256" key="1">
    <source>
        <dbReference type="ARBA" id="ARBA00022741"/>
    </source>
</evidence>
<dbReference type="InterPro" id="IPR027417">
    <property type="entry name" value="P-loop_NTPase"/>
</dbReference>
<dbReference type="GO" id="GO:0005524">
    <property type="term" value="F:ATP binding"/>
    <property type="evidence" value="ECO:0007669"/>
    <property type="project" value="UniProtKB-KW"/>
</dbReference>
<dbReference type="PANTHER" id="PTHR47957:SF3">
    <property type="entry name" value="ATP-DEPENDENT HELICASE HRQ1"/>
    <property type="match status" value="1"/>
</dbReference>
<gene>
    <name evidence="6" type="ordered locus">NGR_c22250</name>
</gene>
<dbReference type="eggNOG" id="COG1205">
    <property type="taxonomic scope" value="Bacteria"/>
</dbReference>
<name>C3MEZ4_SINFN</name>
<proteinExistence type="predicted"/>